<reference evidence="2" key="1">
    <citation type="submission" date="2022-11" db="UniProtKB">
        <authorList>
            <consortium name="WormBaseParasite"/>
        </authorList>
    </citation>
    <scope>IDENTIFICATION</scope>
</reference>
<protein>
    <submittedName>
        <fullName evidence="2">Beta-glucosidase</fullName>
    </submittedName>
</protein>
<proteinExistence type="predicted"/>
<name>A0AC34FP25_9BILA</name>
<evidence type="ECO:0000313" key="2">
    <source>
        <dbReference type="WBParaSite" id="ES5_v2.g18867.t1"/>
    </source>
</evidence>
<accession>A0AC34FP25</accession>
<organism evidence="1 2">
    <name type="scientific">Panagrolaimus sp. ES5</name>
    <dbReference type="NCBI Taxonomy" id="591445"/>
    <lineage>
        <taxon>Eukaryota</taxon>
        <taxon>Metazoa</taxon>
        <taxon>Ecdysozoa</taxon>
        <taxon>Nematoda</taxon>
        <taxon>Chromadorea</taxon>
        <taxon>Rhabditida</taxon>
        <taxon>Tylenchina</taxon>
        <taxon>Panagrolaimomorpha</taxon>
        <taxon>Panagrolaimoidea</taxon>
        <taxon>Panagrolaimidae</taxon>
        <taxon>Panagrolaimus</taxon>
    </lineage>
</organism>
<dbReference type="Proteomes" id="UP000887579">
    <property type="component" value="Unplaced"/>
</dbReference>
<dbReference type="WBParaSite" id="ES5_v2.g18867.t1">
    <property type="protein sequence ID" value="ES5_v2.g18867.t1"/>
    <property type="gene ID" value="ES5_v2.g18867"/>
</dbReference>
<sequence length="552" mass="62957">MIKTPVIVLLFTFLFGFCSGIKCFNGSFEEVTNFMAFTGPEEIECNSFCVSQYQNDGQTLNYTLRCDDSTKYCNTNNQCKDDYGTSTKTCCYRGPSIWDTYSHLPNKIHNNDTGDDACKSYYKWKEDVELLKNLNVQQYRFSISWSRIFIDGTNNTINNFGVQYYSDLIDALIAANIEPVVTMFHWDLPQSLMDLGGWLNENTAIKFGEYTRYIFQQFGSRVSKWIPINEPLSIVQGEFCGDNGSGAPGEFAPHCAWSLYLAAKNLLLAHLEAWKAFQDLGLDKNGGILGMALNGPWFFPANLSNTNDTEASERAFDFYWGLFGHPLFLGDWAPRVKARIAELSAKENRTGSRLPAFTEEQIQGLKGSAQFVGVNYYNGLMVTSRTDEEEANRWELGIKTVDYDTKIRQWPSPEWRQMNASDPWIYYTPYGLRKLLNYIDDRYNHIPILITENGCMDNYDEDLKDVSRIAYLRGHLMAIAQALQDGVKVMGHTVWSLMDNFEWGDGYSTKFGIHRVNFSDPERARTPKASAGFYANVAKTKMLQGFSINSRH</sequence>
<evidence type="ECO:0000313" key="1">
    <source>
        <dbReference type="Proteomes" id="UP000887579"/>
    </source>
</evidence>